<feature type="compositionally biased region" description="Basic residues" evidence="5">
    <location>
        <begin position="184"/>
        <end position="194"/>
    </location>
</feature>
<dbReference type="PANTHER" id="PTHR48029">
    <property type="entry name" value="NUCLEOLAR PROTEIN 8"/>
    <property type="match status" value="1"/>
</dbReference>
<feature type="compositionally biased region" description="Low complexity" evidence="5">
    <location>
        <begin position="664"/>
        <end position="674"/>
    </location>
</feature>
<name>A0A8J4BQ41_9CHLO</name>
<dbReference type="EMBL" id="BNCO01000081">
    <property type="protein sequence ID" value="GIL66106.1"/>
    <property type="molecule type" value="Genomic_DNA"/>
</dbReference>
<feature type="region of interest" description="Disordered" evidence="5">
    <location>
        <begin position="577"/>
        <end position="813"/>
    </location>
</feature>
<keyword evidence="2 4" id="KW-0694">RNA-binding</keyword>
<dbReference type="GO" id="GO:0003723">
    <property type="term" value="F:RNA binding"/>
    <property type="evidence" value="ECO:0007669"/>
    <property type="project" value="UniProtKB-UniRule"/>
</dbReference>
<evidence type="ECO:0000259" key="6">
    <source>
        <dbReference type="PROSITE" id="PS50102"/>
    </source>
</evidence>
<organism evidence="7 8">
    <name type="scientific">Volvox africanus</name>
    <dbReference type="NCBI Taxonomy" id="51714"/>
    <lineage>
        <taxon>Eukaryota</taxon>
        <taxon>Viridiplantae</taxon>
        <taxon>Chlorophyta</taxon>
        <taxon>core chlorophytes</taxon>
        <taxon>Chlorophyceae</taxon>
        <taxon>CS clade</taxon>
        <taxon>Chlamydomonadales</taxon>
        <taxon>Volvocaceae</taxon>
        <taxon>Volvox</taxon>
    </lineage>
</organism>
<feature type="compositionally biased region" description="Pro residues" evidence="5">
    <location>
        <begin position="675"/>
        <end position="684"/>
    </location>
</feature>
<dbReference type="Gene3D" id="3.30.70.330">
    <property type="match status" value="1"/>
</dbReference>
<feature type="compositionally biased region" description="Acidic residues" evidence="5">
    <location>
        <begin position="266"/>
        <end position="276"/>
    </location>
</feature>
<dbReference type="InterPro" id="IPR035979">
    <property type="entry name" value="RBD_domain_sf"/>
</dbReference>
<feature type="compositionally biased region" description="Low complexity" evidence="5">
    <location>
        <begin position="789"/>
        <end position="803"/>
    </location>
</feature>
<feature type="compositionally biased region" description="Low complexity" evidence="5">
    <location>
        <begin position="519"/>
        <end position="528"/>
    </location>
</feature>
<dbReference type="InterPro" id="IPR012677">
    <property type="entry name" value="Nucleotide-bd_a/b_plait_sf"/>
</dbReference>
<protein>
    <recommendedName>
        <fullName evidence="6">RRM domain-containing protein</fullName>
    </recommendedName>
</protein>
<dbReference type="InterPro" id="IPR034138">
    <property type="entry name" value="NOP8_RRM"/>
</dbReference>
<dbReference type="InterPro" id="IPR000504">
    <property type="entry name" value="RRM_dom"/>
</dbReference>
<feature type="region of interest" description="Disordered" evidence="5">
    <location>
        <begin position="119"/>
        <end position="161"/>
    </location>
</feature>
<feature type="region of interest" description="Disordered" evidence="5">
    <location>
        <begin position="266"/>
        <end position="316"/>
    </location>
</feature>
<sequence length="1084" mass="113016">MVVRLFLGGLPHDISAADLRSRFSPFGKVEAIEIIPPKDQTTTAVAQTSFQTLSGEKCRGFAYVELDPKDEASVHKCLSVYNNSKWRGNVLRVELAKPIYLARLHVEWQEQARLEEKQPQQLLQTGQQPFDPGNWFLPKSAETAAPTRPPSAKPSQATRPLPPLEVSAASLAAATAAAESAAAKRAKAATRSSRRTGPVPPPAPADLSQPLNLPNPYNRHRPIEVNLAQPAKLPRRSFPVVTPLPLARLEWQRDDDFGELLRAFSDVEDDEGDSDNDSMTGGGSITANGPYRRPLNIPSSKDGGAAARPRKRSRTDLPFAAARSGTLSAAAGAPSALYHLNHVWAQPMRPYNPSTAAAAAADDGAGPVVAQAVGGMTSQYGVVANMPPSKELDLLQPHVEQGRGQTAATDGKGSTKLLHLQDRNAPVAAAGAAAVMNDDADEGAVSAVPGSRQLPQALPVPVPVTKREVRGEMLSMFKVLKAIDSETRKRSAEEAAAARAVEARATTAVGSWKGPKGAKQQQQKKMMMASRGQTNGSAAEKAEVADGLEEGGDGVVNFLDGDEAAGNRFQAQQLMLDKFDDSDELGRSEDDEDASADSDGDSEDFHHIKVGSVGPLGHTVLAARPMGGGNGGSGTRDANLTAGGRTAKASSMANTASPPPSISAPPTAEPRVPRVAPPSAPPTAEPKVPRVAPPSAPPTAEPKVPRVAPPSAPPMAEPKVPRVAPPSAPPMAEPKVPRVAPPSAPPMAEPKVPRVAPPSAPPGTHSRPSKQPRELSDAAEAGVVRHRAAAALRSAPSRRLSAPDVPLVPLGPHRGGAPAEDLLARFGGGNDSDCEEVFHDVYSTDSEMEDVSGRVQGAATTTAAMVPAAPATAAAVIASKRLPADLPSTGWVSFLDDVEEDGSRAAGSGRGRAGTTLDKRKVIGSDVSGGQRRQSSDGRGRTGGGRGTGTPVHTATDSVRKGVLRPPSAPTPSEEPHVGEGQNNGGSRDAEVLEAPVRERQCPASAPPLLVRQKQRAPASGGPLLATSFVRPAGSSDEELRAAWLANFGGLIEGARDNVRTAQRAIQGRVGAGGPRRGPGSRRR</sequence>
<dbReference type="SMART" id="SM00360">
    <property type="entry name" value="RRM"/>
    <property type="match status" value="1"/>
</dbReference>
<keyword evidence="8" id="KW-1185">Reference proteome</keyword>
<evidence type="ECO:0000256" key="2">
    <source>
        <dbReference type="ARBA" id="ARBA00022884"/>
    </source>
</evidence>
<dbReference type="PANTHER" id="PTHR48029:SF1">
    <property type="entry name" value="NUCLEOLAR PROTEIN 8"/>
    <property type="match status" value="1"/>
</dbReference>
<gene>
    <name evidence="7" type="ORF">Vafri_19715</name>
</gene>
<feature type="region of interest" description="Disordered" evidence="5">
    <location>
        <begin position="182"/>
        <end position="218"/>
    </location>
</feature>
<feature type="compositionally biased region" description="Pro residues" evidence="5">
    <location>
        <begin position="739"/>
        <end position="748"/>
    </location>
</feature>
<evidence type="ECO:0000313" key="7">
    <source>
        <dbReference type="EMBL" id="GIL66106.1"/>
    </source>
</evidence>
<keyword evidence="3" id="KW-0539">Nucleus</keyword>
<evidence type="ECO:0000256" key="1">
    <source>
        <dbReference type="ARBA" id="ARBA00004604"/>
    </source>
</evidence>
<feature type="compositionally biased region" description="Acidic residues" evidence="5">
    <location>
        <begin position="589"/>
        <end position="602"/>
    </location>
</feature>
<feature type="compositionally biased region" description="Low complexity" evidence="5">
    <location>
        <begin position="119"/>
        <end position="129"/>
    </location>
</feature>
<evidence type="ECO:0000256" key="5">
    <source>
        <dbReference type="SAM" id="MobiDB-lite"/>
    </source>
</evidence>
<dbReference type="AlphaFoldDB" id="A0A8J4BQ41"/>
<feature type="region of interest" description="Disordered" evidence="5">
    <location>
        <begin position="1004"/>
        <end position="1024"/>
    </location>
</feature>
<reference evidence="7" key="1">
    <citation type="journal article" date="2021" name="Proc. Natl. Acad. Sci. U.S.A.">
        <title>Three genomes in the algal genus Volvox reveal the fate of a haploid sex-determining region after a transition to homothallism.</title>
        <authorList>
            <person name="Yamamoto K."/>
            <person name="Hamaji T."/>
            <person name="Kawai-Toyooka H."/>
            <person name="Matsuzaki R."/>
            <person name="Takahashi F."/>
            <person name="Nishimura Y."/>
            <person name="Kawachi M."/>
            <person name="Noguchi H."/>
            <person name="Minakuchi Y."/>
            <person name="Umen J.G."/>
            <person name="Toyoda A."/>
            <person name="Nozaki H."/>
        </authorList>
    </citation>
    <scope>NUCLEOTIDE SEQUENCE</scope>
    <source>
        <strain evidence="7">NIES-3780</strain>
    </source>
</reference>
<comment type="subcellular location">
    <subcellularLocation>
        <location evidence="1">Nucleus</location>
        <location evidence="1">Nucleolus</location>
    </subcellularLocation>
</comment>
<dbReference type="Pfam" id="PF00076">
    <property type="entry name" value="RRM_1"/>
    <property type="match status" value="1"/>
</dbReference>
<feature type="compositionally biased region" description="Pro residues" evidence="5">
    <location>
        <begin position="707"/>
        <end position="716"/>
    </location>
</feature>
<feature type="domain" description="RRM" evidence="6">
    <location>
        <begin position="3"/>
        <end position="98"/>
    </location>
</feature>
<feature type="compositionally biased region" description="Pro residues" evidence="5">
    <location>
        <begin position="723"/>
        <end position="732"/>
    </location>
</feature>
<dbReference type="PROSITE" id="PS50102">
    <property type="entry name" value="RRM"/>
    <property type="match status" value="1"/>
</dbReference>
<feature type="region of interest" description="Disordered" evidence="5">
    <location>
        <begin position="900"/>
        <end position="992"/>
    </location>
</feature>
<evidence type="ECO:0000313" key="8">
    <source>
        <dbReference type="Proteomes" id="UP000747399"/>
    </source>
</evidence>
<dbReference type="CDD" id="cd12226">
    <property type="entry name" value="RRM_NOL8"/>
    <property type="match status" value="1"/>
</dbReference>
<proteinExistence type="predicted"/>
<feature type="region of interest" description="Disordered" evidence="5">
    <location>
        <begin position="1064"/>
        <end position="1084"/>
    </location>
</feature>
<comment type="caution">
    <text evidence="7">The sequence shown here is derived from an EMBL/GenBank/DDBJ whole genome shotgun (WGS) entry which is preliminary data.</text>
</comment>
<feature type="region of interest" description="Disordered" evidence="5">
    <location>
        <begin position="504"/>
        <end position="543"/>
    </location>
</feature>
<accession>A0A8J4BQ41</accession>
<dbReference type="SUPFAM" id="SSF54928">
    <property type="entry name" value="RNA-binding domain, RBD"/>
    <property type="match status" value="1"/>
</dbReference>
<dbReference type="Proteomes" id="UP000747399">
    <property type="component" value="Unassembled WGS sequence"/>
</dbReference>
<dbReference type="GO" id="GO:0005730">
    <property type="term" value="C:nucleolus"/>
    <property type="evidence" value="ECO:0007669"/>
    <property type="project" value="UniProtKB-SubCell"/>
</dbReference>
<evidence type="ECO:0000256" key="3">
    <source>
        <dbReference type="ARBA" id="ARBA00023242"/>
    </source>
</evidence>
<evidence type="ECO:0000256" key="4">
    <source>
        <dbReference type="PROSITE-ProRule" id="PRU00176"/>
    </source>
</evidence>
<feature type="compositionally biased region" description="Pro residues" evidence="5">
    <location>
        <begin position="691"/>
        <end position="700"/>
    </location>
</feature>